<name>A0A919KA40_9ACTN</name>
<gene>
    <name evidence="1" type="ORF">Ari01nite_68960</name>
</gene>
<accession>A0A919KA40</accession>
<dbReference type="Proteomes" id="UP000636960">
    <property type="component" value="Unassembled WGS sequence"/>
</dbReference>
<dbReference type="InterPro" id="IPR016181">
    <property type="entry name" value="Acyl_CoA_acyltransferase"/>
</dbReference>
<dbReference type="RefSeq" id="WP_203786430.1">
    <property type="nucleotide sequence ID" value="NZ_BOMV01000073.1"/>
</dbReference>
<organism evidence="1 2">
    <name type="scientific">Paractinoplanes rishiriensis</name>
    <dbReference type="NCBI Taxonomy" id="1050105"/>
    <lineage>
        <taxon>Bacteria</taxon>
        <taxon>Bacillati</taxon>
        <taxon>Actinomycetota</taxon>
        <taxon>Actinomycetes</taxon>
        <taxon>Micromonosporales</taxon>
        <taxon>Micromonosporaceae</taxon>
        <taxon>Paractinoplanes</taxon>
    </lineage>
</organism>
<proteinExistence type="predicted"/>
<dbReference type="Gene3D" id="3.40.630.30">
    <property type="match status" value="1"/>
</dbReference>
<dbReference type="EMBL" id="BOMV01000073">
    <property type="protein sequence ID" value="GIE99431.1"/>
    <property type="molecule type" value="Genomic_DNA"/>
</dbReference>
<dbReference type="AlphaFoldDB" id="A0A919KA40"/>
<keyword evidence="2" id="KW-1185">Reference proteome</keyword>
<dbReference type="SUPFAM" id="SSF55729">
    <property type="entry name" value="Acyl-CoA N-acyltransferases (Nat)"/>
    <property type="match status" value="1"/>
</dbReference>
<evidence type="ECO:0000313" key="2">
    <source>
        <dbReference type="Proteomes" id="UP000636960"/>
    </source>
</evidence>
<comment type="caution">
    <text evidence="1">The sequence shown here is derived from an EMBL/GenBank/DDBJ whole genome shotgun (WGS) entry which is preliminary data.</text>
</comment>
<protein>
    <submittedName>
        <fullName evidence="1">Uncharacterized protein</fullName>
    </submittedName>
</protein>
<evidence type="ECO:0000313" key="1">
    <source>
        <dbReference type="EMBL" id="GIE99431.1"/>
    </source>
</evidence>
<reference evidence="1" key="1">
    <citation type="submission" date="2021-01" db="EMBL/GenBank/DDBJ databases">
        <title>Whole genome shotgun sequence of Actinoplanes rishiriensis NBRC 108556.</title>
        <authorList>
            <person name="Komaki H."/>
            <person name="Tamura T."/>
        </authorList>
    </citation>
    <scope>NUCLEOTIDE SEQUENCE</scope>
    <source>
        <strain evidence="1">NBRC 108556</strain>
    </source>
</reference>
<sequence>MRRFDQQGIEEKRDPFARVRRWADSLRHANRLRLRPARLSDVPDLVEVDLRAFHHVYREYGKSPEELRAMLSASFEKRLSRLGPDWTPVLCDGDRVVGFLMGCRTSRSTADFRTWDEMTDAGTLESTYDPDGRNLYIVTLSMLPSAASRAGQNMLFANQISAIIRYDITEVFFESRLPGLRAWTVRQCRRDGRRIADLTSAELHAHAETYLTLTRTVNGREVPQDHLLAIYHRVGARVVRLIENGYQDGQSLNFGALCVLPNPMPDWAQRKPPLRALGGRGLGLASRSPLLMRKAFPD</sequence>